<keyword evidence="2" id="KW-1185">Reference proteome</keyword>
<accession>A0ABZ0ISU1</accession>
<organism evidence="1 2">
    <name type="scientific">Imperialibacter roseus</name>
    <dbReference type="NCBI Taxonomy" id="1324217"/>
    <lineage>
        <taxon>Bacteria</taxon>
        <taxon>Pseudomonadati</taxon>
        <taxon>Bacteroidota</taxon>
        <taxon>Cytophagia</taxon>
        <taxon>Cytophagales</taxon>
        <taxon>Flammeovirgaceae</taxon>
        <taxon>Imperialibacter</taxon>
    </lineage>
</organism>
<dbReference type="EMBL" id="CP136051">
    <property type="protein sequence ID" value="WOK08118.1"/>
    <property type="molecule type" value="Genomic_DNA"/>
</dbReference>
<evidence type="ECO:0000313" key="1">
    <source>
        <dbReference type="EMBL" id="WOK08118.1"/>
    </source>
</evidence>
<evidence type="ECO:0000313" key="2">
    <source>
        <dbReference type="Proteomes" id="UP001302349"/>
    </source>
</evidence>
<gene>
    <name evidence="1" type="ORF">RT717_05655</name>
</gene>
<protein>
    <submittedName>
        <fullName evidence="1">Uncharacterized protein</fullName>
    </submittedName>
</protein>
<proteinExistence type="predicted"/>
<sequence length="162" mass="19174">MVKRDIAAFYDQQADEYQLSGAVDFGTLFKLPYWDYLDVRNIDEPEAEYVRTNCLVILTAIAFEPFEELGMPYIGDQRILNDLTKAIRGFIPLTSDHQQLKMLIIDLLEAVRTKSTIKHLDSELQWIYVKFIYGYFRNRADSFGRHLETLYKKYEERDNTRL</sequence>
<reference evidence="1 2" key="1">
    <citation type="journal article" date="2023" name="Microbiol. Resour. Announc.">
        <title>Complete Genome Sequence of Imperialibacter roseus strain P4T.</title>
        <authorList>
            <person name="Tizabi D.R."/>
            <person name="Bachvaroff T."/>
            <person name="Hill R.T."/>
        </authorList>
    </citation>
    <scope>NUCLEOTIDE SEQUENCE [LARGE SCALE GENOMIC DNA]</scope>
    <source>
        <strain evidence="1 2">P4T</strain>
    </source>
</reference>
<dbReference type="RefSeq" id="WP_317490764.1">
    <property type="nucleotide sequence ID" value="NZ_CP136051.1"/>
</dbReference>
<name>A0ABZ0ISU1_9BACT</name>
<dbReference type="Proteomes" id="UP001302349">
    <property type="component" value="Chromosome"/>
</dbReference>